<dbReference type="EMBL" id="HBIC01011833">
    <property type="protein sequence ID" value="CAE0277090.1"/>
    <property type="molecule type" value="Transcribed_RNA"/>
</dbReference>
<accession>A0A7S3GV03</accession>
<keyword evidence="1" id="KW-0472">Membrane</keyword>
<keyword evidence="1" id="KW-1133">Transmembrane helix</keyword>
<gene>
    <name evidence="2" type="ORF">SELO1098_LOCUS5920</name>
</gene>
<sequence>MSSGEDQLLVEQRAVLFALTTMSRDSKVNKPIAELIYETPCPHMQDDFKPCLATLEVYKYKYTSKMAEIMGFPSETHKLVKVCPKVEEGEKGSFPCCVLELNFGSKKLMSSGSYMRCLECAGFRDDQMTLCSDTYTVCVSHAFLVKAAKTFVDTIRFFGPRKCNCQSYAYYLLNILGVSTEDLLKDKVVETAGGYIRDKVKQLAKLMGTERPTCPGDPNPLRILTKPIVVEPLPIPSTLEQFELDEFNDPVGRRYLHLFMGVSALTASFIFALIALFLYFVMLHSSFRTKTFF</sequence>
<name>A0A7S3GV03_9STRA</name>
<evidence type="ECO:0000256" key="1">
    <source>
        <dbReference type="SAM" id="Phobius"/>
    </source>
</evidence>
<reference evidence="2" key="1">
    <citation type="submission" date="2021-01" db="EMBL/GenBank/DDBJ databases">
        <authorList>
            <person name="Corre E."/>
            <person name="Pelletier E."/>
            <person name="Niang G."/>
            <person name="Scheremetjew M."/>
            <person name="Finn R."/>
            <person name="Kale V."/>
            <person name="Holt S."/>
            <person name="Cochrane G."/>
            <person name="Meng A."/>
            <person name="Brown T."/>
            <person name="Cohen L."/>
        </authorList>
    </citation>
    <scope>NUCLEOTIDE SEQUENCE</scope>
    <source>
        <strain evidence="2">CCAP 955/1</strain>
    </source>
</reference>
<organism evidence="2">
    <name type="scientific">Spumella elongata</name>
    <dbReference type="NCBI Taxonomy" id="89044"/>
    <lineage>
        <taxon>Eukaryota</taxon>
        <taxon>Sar</taxon>
        <taxon>Stramenopiles</taxon>
        <taxon>Ochrophyta</taxon>
        <taxon>Chrysophyceae</taxon>
        <taxon>Chromulinales</taxon>
        <taxon>Chromulinaceae</taxon>
        <taxon>Spumella</taxon>
    </lineage>
</organism>
<feature type="transmembrane region" description="Helical" evidence="1">
    <location>
        <begin position="255"/>
        <end position="281"/>
    </location>
</feature>
<dbReference type="AlphaFoldDB" id="A0A7S3GV03"/>
<proteinExistence type="predicted"/>
<protein>
    <submittedName>
        <fullName evidence="2">Uncharacterized protein</fullName>
    </submittedName>
</protein>
<evidence type="ECO:0000313" key="2">
    <source>
        <dbReference type="EMBL" id="CAE0277090.1"/>
    </source>
</evidence>
<keyword evidence="1" id="KW-0812">Transmembrane</keyword>